<dbReference type="GO" id="GO:0005525">
    <property type="term" value="F:GTP binding"/>
    <property type="evidence" value="ECO:0007669"/>
    <property type="project" value="UniProtKB-KW"/>
</dbReference>
<dbReference type="EMBL" id="CAJNOK010011776">
    <property type="protein sequence ID" value="CAF1148245.1"/>
    <property type="molecule type" value="Genomic_DNA"/>
</dbReference>
<dbReference type="PROSITE" id="PS51419">
    <property type="entry name" value="RAB"/>
    <property type="match status" value="1"/>
</dbReference>
<evidence type="ECO:0000313" key="7">
    <source>
        <dbReference type="Proteomes" id="UP000663829"/>
    </source>
</evidence>
<dbReference type="SMART" id="SM00174">
    <property type="entry name" value="RHO"/>
    <property type="match status" value="1"/>
</dbReference>
<dbReference type="OrthoDB" id="10009404at2759"/>
<protein>
    <submittedName>
        <fullName evidence="3">Uncharacterized protein</fullName>
    </submittedName>
</protein>
<evidence type="ECO:0000313" key="5">
    <source>
        <dbReference type="EMBL" id="CAF3723578.1"/>
    </source>
</evidence>
<organism evidence="3 7">
    <name type="scientific">Didymodactylos carnosus</name>
    <dbReference type="NCBI Taxonomy" id="1234261"/>
    <lineage>
        <taxon>Eukaryota</taxon>
        <taxon>Metazoa</taxon>
        <taxon>Spiralia</taxon>
        <taxon>Gnathifera</taxon>
        <taxon>Rotifera</taxon>
        <taxon>Eurotatoria</taxon>
        <taxon>Bdelloidea</taxon>
        <taxon>Philodinida</taxon>
        <taxon>Philodinidae</taxon>
        <taxon>Didymodactylos</taxon>
    </lineage>
</organism>
<keyword evidence="2" id="KW-0342">GTP-binding</keyword>
<dbReference type="FunFam" id="3.40.50.300:FF:001329">
    <property type="entry name" value="Small GTP-binding protein, putative"/>
    <property type="match status" value="1"/>
</dbReference>
<dbReference type="InterPro" id="IPR050227">
    <property type="entry name" value="Rab"/>
</dbReference>
<dbReference type="Proteomes" id="UP000682733">
    <property type="component" value="Unassembled WGS sequence"/>
</dbReference>
<accession>A0A814CZN7</accession>
<dbReference type="NCBIfam" id="TIGR00231">
    <property type="entry name" value="small_GTP"/>
    <property type="match status" value="1"/>
</dbReference>
<evidence type="ECO:0000313" key="3">
    <source>
        <dbReference type="EMBL" id="CAF0947515.1"/>
    </source>
</evidence>
<comment type="caution">
    <text evidence="3">The sequence shown here is derived from an EMBL/GenBank/DDBJ whole genome shotgun (WGS) entry which is preliminary data.</text>
</comment>
<keyword evidence="1" id="KW-0547">Nucleotide-binding</keyword>
<dbReference type="Pfam" id="PF00071">
    <property type="entry name" value="Ras"/>
    <property type="match status" value="1"/>
</dbReference>
<evidence type="ECO:0000256" key="2">
    <source>
        <dbReference type="ARBA" id="ARBA00023134"/>
    </source>
</evidence>
<dbReference type="InterPro" id="IPR001806">
    <property type="entry name" value="Small_GTPase"/>
</dbReference>
<dbReference type="PANTHER" id="PTHR47977">
    <property type="entry name" value="RAS-RELATED PROTEIN RAB"/>
    <property type="match status" value="1"/>
</dbReference>
<feature type="non-terminal residue" evidence="3">
    <location>
        <position position="1"/>
    </location>
</feature>
<evidence type="ECO:0000313" key="6">
    <source>
        <dbReference type="EMBL" id="CAF3951860.1"/>
    </source>
</evidence>
<dbReference type="SUPFAM" id="SSF52540">
    <property type="entry name" value="P-loop containing nucleoside triphosphate hydrolases"/>
    <property type="match status" value="1"/>
</dbReference>
<evidence type="ECO:0000256" key="1">
    <source>
        <dbReference type="ARBA" id="ARBA00022741"/>
    </source>
</evidence>
<gene>
    <name evidence="3" type="ORF">GPM918_LOCUS11056</name>
    <name evidence="4" type="ORF">OVA965_LOCUS21470</name>
    <name evidence="5" type="ORF">SRO942_LOCUS11057</name>
    <name evidence="6" type="ORF">TMI583_LOCUS22124</name>
</gene>
<keyword evidence="7" id="KW-1185">Reference proteome</keyword>
<dbReference type="InterPro" id="IPR027417">
    <property type="entry name" value="P-loop_NTPase"/>
</dbReference>
<dbReference type="Proteomes" id="UP000677228">
    <property type="component" value="Unassembled WGS sequence"/>
</dbReference>
<dbReference type="EMBL" id="CAJOBA010029800">
    <property type="protein sequence ID" value="CAF3951860.1"/>
    <property type="molecule type" value="Genomic_DNA"/>
</dbReference>
<dbReference type="Gene3D" id="3.40.50.300">
    <property type="entry name" value="P-loop containing nucleotide triphosphate hydrolases"/>
    <property type="match status" value="1"/>
</dbReference>
<dbReference type="SMART" id="SM00173">
    <property type="entry name" value="RAS"/>
    <property type="match status" value="1"/>
</dbReference>
<reference evidence="3" key="1">
    <citation type="submission" date="2021-02" db="EMBL/GenBank/DDBJ databases">
        <authorList>
            <person name="Nowell W R."/>
        </authorList>
    </citation>
    <scope>NUCLEOTIDE SEQUENCE</scope>
</reference>
<dbReference type="Proteomes" id="UP000681722">
    <property type="component" value="Unassembled WGS sequence"/>
</dbReference>
<dbReference type="AlphaFoldDB" id="A0A814CZN7"/>
<dbReference type="PROSITE" id="PS51421">
    <property type="entry name" value="RAS"/>
    <property type="match status" value="1"/>
</dbReference>
<dbReference type="SMART" id="SM00176">
    <property type="entry name" value="RAN"/>
    <property type="match status" value="1"/>
</dbReference>
<dbReference type="Proteomes" id="UP000663829">
    <property type="component" value="Unassembled WGS sequence"/>
</dbReference>
<dbReference type="EMBL" id="CAJNOQ010002251">
    <property type="protein sequence ID" value="CAF0947515.1"/>
    <property type="molecule type" value="Genomic_DNA"/>
</dbReference>
<dbReference type="InterPro" id="IPR005225">
    <property type="entry name" value="Small_GTP-bd"/>
</dbReference>
<evidence type="ECO:0000313" key="4">
    <source>
        <dbReference type="EMBL" id="CAF1148245.1"/>
    </source>
</evidence>
<name>A0A814CZN7_9BILA</name>
<dbReference type="SMART" id="SM00175">
    <property type="entry name" value="RAB"/>
    <property type="match status" value="1"/>
</dbReference>
<sequence length="217" mass="24896">DSGVGKTCLLNQYVDGKYNEKLAPTVGIDIRQKSFEYKSSKNSSLKVWKIHLQLWDTAGQERFRSLTTTFFRDAIGFLLVFDLTNEDSFLNVRDWITQLQNNAYTNDPDMIIIGNKKDLKSERVIDKNRAQEFAQQCNLQYIETSALANTNVTESIELLLESVIARMNKNKELIIQNPFQKSKDTVTLANDNVNKDDGTNQNNLQTSYYKRLTSCCN</sequence>
<dbReference type="PRINTS" id="PR00449">
    <property type="entry name" value="RASTRNSFRMNG"/>
</dbReference>
<dbReference type="PROSITE" id="PS51420">
    <property type="entry name" value="RHO"/>
    <property type="match status" value="1"/>
</dbReference>
<proteinExistence type="predicted"/>
<dbReference type="EMBL" id="CAJOBC010002251">
    <property type="protein sequence ID" value="CAF3723578.1"/>
    <property type="molecule type" value="Genomic_DNA"/>
</dbReference>
<dbReference type="GO" id="GO:0003924">
    <property type="term" value="F:GTPase activity"/>
    <property type="evidence" value="ECO:0007669"/>
    <property type="project" value="InterPro"/>
</dbReference>